<dbReference type="Pfam" id="PF00905">
    <property type="entry name" value="Transpeptidase"/>
    <property type="match status" value="1"/>
</dbReference>
<evidence type="ECO:0000256" key="9">
    <source>
        <dbReference type="ARBA" id="ARBA00022984"/>
    </source>
</evidence>
<dbReference type="AlphaFoldDB" id="A0A0N9HU74"/>
<dbReference type="GO" id="GO:0008955">
    <property type="term" value="F:peptidoglycan glycosyltransferase activity"/>
    <property type="evidence" value="ECO:0007669"/>
    <property type="project" value="UniProtKB-EC"/>
</dbReference>
<accession>A0A0N9HU74</accession>
<dbReference type="Pfam" id="PF03793">
    <property type="entry name" value="PASTA"/>
    <property type="match status" value="1"/>
</dbReference>
<evidence type="ECO:0000256" key="2">
    <source>
        <dbReference type="ARBA" id="ARBA00007739"/>
    </source>
</evidence>
<dbReference type="Gene3D" id="1.10.3810.10">
    <property type="entry name" value="Biosynthetic peptidoglycan transglycosylase-like"/>
    <property type="match status" value="1"/>
</dbReference>
<evidence type="ECO:0000313" key="15">
    <source>
        <dbReference type="EMBL" id="ALG05283.2"/>
    </source>
</evidence>
<evidence type="ECO:0000256" key="12">
    <source>
        <dbReference type="ARBA" id="ARBA00034000"/>
    </source>
</evidence>
<feature type="domain" description="PASTA" evidence="14">
    <location>
        <begin position="594"/>
        <end position="660"/>
    </location>
</feature>
<organism evidence="15">
    <name type="scientific">uncultured bacterium 5G12</name>
    <dbReference type="NCBI Taxonomy" id="1701325"/>
    <lineage>
        <taxon>Bacteria</taxon>
        <taxon>environmental samples</taxon>
    </lineage>
</organism>
<keyword evidence="11" id="KW-0961">Cell wall biogenesis/degradation</keyword>
<dbReference type="PANTHER" id="PTHR32282">
    <property type="entry name" value="BINDING PROTEIN TRANSPEPTIDASE, PUTATIVE-RELATED"/>
    <property type="match status" value="1"/>
</dbReference>
<keyword evidence="5" id="KW-0328">Glycosyltransferase</keyword>
<comment type="catalytic activity">
    <reaction evidence="12">
        <text>Preferential cleavage: (Ac)2-L-Lys-D-Ala-|-D-Ala. Also transpeptidation of peptidyl-alanyl moieties that are N-acyl substituents of D-alanine.</text>
        <dbReference type="EC" id="3.4.16.4"/>
    </reaction>
</comment>
<name>A0A0N9HU74_9BACT</name>
<dbReference type="SUPFAM" id="SSF56601">
    <property type="entry name" value="beta-lactamase/transpeptidase-like"/>
    <property type="match status" value="1"/>
</dbReference>
<keyword evidence="10" id="KW-0511">Multifunctional enzyme</keyword>
<feature type="domain" description="PASTA" evidence="14">
    <location>
        <begin position="664"/>
        <end position="720"/>
    </location>
</feature>
<dbReference type="InterPro" id="IPR001460">
    <property type="entry name" value="PCN-bd_Tpept"/>
</dbReference>
<evidence type="ECO:0000259" key="14">
    <source>
        <dbReference type="PROSITE" id="PS51178"/>
    </source>
</evidence>
<evidence type="ECO:0000256" key="1">
    <source>
        <dbReference type="ARBA" id="ARBA00007090"/>
    </source>
</evidence>
<comment type="similarity">
    <text evidence="2">In the N-terminal section; belongs to the glycosyltransferase 51 family.</text>
</comment>
<dbReference type="SUPFAM" id="SSF54184">
    <property type="entry name" value="Penicillin-binding protein 2x (pbp-2x), c-terminal domain"/>
    <property type="match status" value="1"/>
</dbReference>
<reference evidence="15" key="1">
    <citation type="submission" date="2016-04" db="EMBL/GenBank/DDBJ databases">
        <title>Exploring the genomic information of specific uncultured soil bacteria through a new metagenomic library-based strategy.</title>
        <authorList>
            <person name="Liu Y."/>
            <person name="Zhang R."/>
        </authorList>
    </citation>
    <scope>NUCLEOTIDE SEQUENCE</scope>
</reference>
<keyword evidence="7" id="KW-0378">Hydrolase</keyword>
<dbReference type="InterPro" id="IPR036950">
    <property type="entry name" value="PBP_transglycosylase"/>
</dbReference>
<dbReference type="InterPro" id="IPR050396">
    <property type="entry name" value="Glycosyltr_51/Transpeptidase"/>
</dbReference>
<keyword evidence="4" id="KW-0645">Protease</keyword>
<evidence type="ECO:0000256" key="5">
    <source>
        <dbReference type="ARBA" id="ARBA00022676"/>
    </source>
</evidence>
<dbReference type="GO" id="GO:0009002">
    <property type="term" value="F:serine-type D-Ala-D-Ala carboxypeptidase activity"/>
    <property type="evidence" value="ECO:0007669"/>
    <property type="project" value="UniProtKB-EC"/>
</dbReference>
<dbReference type="Gene3D" id="3.40.710.10">
    <property type="entry name" value="DD-peptidase/beta-lactamase superfamily"/>
    <property type="match status" value="1"/>
</dbReference>
<dbReference type="EMBL" id="KT342857">
    <property type="protein sequence ID" value="ALG05283.2"/>
    <property type="molecule type" value="Genomic_DNA"/>
</dbReference>
<dbReference type="GO" id="GO:0008658">
    <property type="term" value="F:penicillin binding"/>
    <property type="evidence" value="ECO:0007669"/>
    <property type="project" value="InterPro"/>
</dbReference>
<evidence type="ECO:0000256" key="8">
    <source>
        <dbReference type="ARBA" id="ARBA00022960"/>
    </source>
</evidence>
<dbReference type="InterPro" id="IPR005543">
    <property type="entry name" value="PASTA_dom"/>
</dbReference>
<evidence type="ECO:0000256" key="4">
    <source>
        <dbReference type="ARBA" id="ARBA00022670"/>
    </source>
</evidence>
<comment type="catalytic activity">
    <reaction evidence="13">
        <text>[GlcNAc-(1-&gt;4)-Mur2Ac(oyl-L-Ala-gamma-D-Glu-L-Lys-D-Ala-D-Ala)](n)-di-trans,octa-cis-undecaprenyl diphosphate + beta-D-GlcNAc-(1-&gt;4)-Mur2Ac(oyl-L-Ala-gamma-D-Glu-L-Lys-D-Ala-D-Ala)-di-trans,octa-cis-undecaprenyl diphosphate = [GlcNAc-(1-&gt;4)-Mur2Ac(oyl-L-Ala-gamma-D-Glu-L-Lys-D-Ala-D-Ala)](n+1)-di-trans,octa-cis-undecaprenyl diphosphate + di-trans,octa-cis-undecaprenyl diphosphate + H(+)</text>
        <dbReference type="Rhea" id="RHEA:23708"/>
        <dbReference type="Rhea" id="RHEA-COMP:9602"/>
        <dbReference type="Rhea" id="RHEA-COMP:9603"/>
        <dbReference type="ChEBI" id="CHEBI:15378"/>
        <dbReference type="ChEBI" id="CHEBI:58405"/>
        <dbReference type="ChEBI" id="CHEBI:60033"/>
        <dbReference type="ChEBI" id="CHEBI:78435"/>
        <dbReference type="EC" id="2.4.99.28"/>
    </reaction>
</comment>
<keyword evidence="6" id="KW-0808">Transferase</keyword>
<dbReference type="InterPro" id="IPR023346">
    <property type="entry name" value="Lysozyme-like_dom_sf"/>
</dbReference>
<evidence type="ECO:0000256" key="13">
    <source>
        <dbReference type="ARBA" id="ARBA00049902"/>
    </source>
</evidence>
<dbReference type="Pfam" id="PF00912">
    <property type="entry name" value="Transgly"/>
    <property type="match status" value="1"/>
</dbReference>
<dbReference type="GO" id="GO:0030288">
    <property type="term" value="C:outer membrane-bounded periplasmic space"/>
    <property type="evidence" value="ECO:0007669"/>
    <property type="project" value="TreeGrafter"/>
</dbReference>
<dbReference type="CDD" id="cd06577">
    <property type="entry name" value="PASTA_pknB"/>
    <property type="match status" value="2"/>
</dbReference>
<evidence type="ECO:0000256" key="7">
    <source>
        <dbReference type="ARBA" id="ARBA00022801"/>
    </source>
</evidence>
<dbReference type="PROSITE" id="PS51178">
    <property type="entry name" value="PASTA"/>
    <property type="match status" value="2"/>
</dbReference>
<keyword evidence="3" id="KW-0121">Carboxypeptidase</keyword>
<evidence type="ECO:0000256" key="10">
    <source>
        <dbReference type="ARBA" id="ARBA00023268"/>
    </source>
</evidence>
<proteinExistence type="inferred from homology"/>
<dbReference type="FunFam" id="1.10.3810.10:FF:000001">
    <property type="entry name" value="Penicillin-binding protein 1A"/>
    <property type="match status" value="1"/>
</dbReference>
<dbReference type="InterPro" id="IPR012338">
    <property type="entry name" value="Beta-lactam/transpept-like"/>
</dbReference>
<dbReference type="SMART" id="SM00740">
    <property type="entry name" value="PASTA"/>
    <property type="match status" value="2"/>
</dbReference>
<evidence type="ECO:0000256" key="11">
    <source>
        <dbReference type="ARBA" id="ARBA00023316"/>
    </source>
</evidence>
<evidence type="ECO:0000256" key="3">
    <source>
        <dbReference type="ARBA" id="ARBA00022645"/>
    </source>
</evidence>
<dbReference type="GO" id="GO:0006508">
    <property type="term" value="P:proteolysis"/>
    <property type="evidence" value="ECO:0007669"/>
    <property type="project" value="UniProtKB-KW"/>
</dbReference>
<dbReference type="GO" id="GO:0008360">
    <property type="term" value="P:regulation of cell shape"/>
    <property type="evidence" value="ECO:0007669"/>
    <property type="project" value="UniProtKB-KW"/>
</dbReference>
<keyword evidence="8" id="KW-0133">Cell shape</keyword>
<gene>
    <name evidence="15" type="primary">mrcB</name>
    <name evidence="15" type="ORF">5G12_024</name>
</gene>
<dbReference type="PANTHER" id="PTHR32282:SF33">
    <property type="entry name" value="PEPTIDOGLYCAN GLYCOSYLTRANSFERASE"/>
    <property type="match status" value="1"/>
</dbReference>
<dbReference type="GO" id="GO:0009252">
    <property type="term" value="P:peptidoglycan biosynthetic process"/>
    <property type="evidence" value="ECO:0007669"/>
    <property type="project" value="UniProtKB-KW"/>
</dbReference>
<protein>
    <submittedName>
        <fullName evidence="15">Penicillin-binding protein</fullName>
    </submittedName>
</protein>
<comment type="similarity">
    <text evidence="1">In the C-terminal section; belongs to the transpeptidase family.</text>
</comment>
<dbReference type="SUPFAM" id="SSF53955">
    <property type="entry name" value="Lysozyme-like"/>
    <property type="match status" value="1"/>
</dbReference>
<dbReference type="InterPro" id="IPR001264">
    <property type="entry name" value="Glyco_trans_51"/>
</dbReference>
<dbReference type="GO" id="GO:0071555">
    <property type="term" value="P:cell wall organization"/>
    <property type="evidence" value="ECO:0007669"/>
    <property type="project" value="UniProtKB-KW"/>
</dbReference>
<dbReference type="NCBIfam" id="TIGR02074">
    <property type="entry name" value="PBP_1a_fam"/>
    <property type="match status" value="1"/>
</dbReference>
<evidence type="ECO:0000256" key="6">
    <source>
        <dbReference type="ARBA" id="ARBA00022679"/>
    </source>
</evidence>
<sequence>MKHAIVAVEDKRFYEHRGVDLRGMARAVWADLTHRGTVQGGSTITQQLVKNAYLTSQKTIARKLTEAALAWQLEQRWTKDKILTAYLNTVYFGNGAYGVEQASKVYFHHSAQFMKPAEAALLAGIPEDPSAWDPVAHPRAAEGRRNLVLQLLYQQGYLTAHQYTTSLTYPMPKPESVSLPGTQGKWAPYFANYVKDQLVGYYGPKVAFGGGLKVTTTLDRNLQTIAQQAIAKVLPQNGTNPAVALVAIDTQNDPGAVRAMVGGANYHKSQFNLATQGERQPGSSFKPFVLATALKENVSPSSILTSVKHVDINIGGKIWPVNNYEGEALGPINLSQAIAYSDNSVFSQLTAIVGPGNVAATAHQLGITSKLNGYFAIGLGAEPATPLEMARAYASFADGGKRIDGSIFGNQPRAIETVDIGDKRQVNEPVAKDVLTSDQAATVNQLLQGVVQYGTGTAAALPGWQVAGKTGTTENYGDAWFVGYLPQMVVAVWVGYPDKLIPMTYQFHGHPVAGGTFPALIWKAFMQQAIPYLKLQPESFPSAPSLYSSAVTVVNRGGILERDDGVCKNTYQLAFYGGEPLRTNGKAAPAATCKPNEVEIPDVVGRSLAYARTRLQGQPLTPTVVYKPAKAGDRVGYVVGQFPRRGTASAFDKITLISEKSLHGVVPRVIGMRVARAKAKLERLHLKVSVKGGDTGRVTAQSVPASTAAEPGLAITLTVA</sequence>
<dbReference type="Gene3D" id="3.30.10.20">
    <property type="match status" value="2"/>
</dbReference>
<keyword evidence="9" id="KW-0573">Peptidoglycan synthesis</keyword>